<name>A0ABQ7GDB6_DUNSA</name>
<evidence type="ECO:0000259" key="3">
    <source>
        <dbReference type="PROSITE" id="PS50102"/>
    </source>
</evidence>
<dbReference type="Proteomes" id="UP000815325">
    <property type="component" value="Unassembled WGS sequence"/>
</dbReference>
<sequence>IATDQSGMYMAGSPSSGAIPLDALTAATSSGSLASHRLGTPLIGQGQHQQLMMAQGQVPQLANAQGLGGLNPAALMGVAYGPTGTTSLYVKNMPEDADKLFLYEKFAPFGAIHSVKVLQDDTGKSRGCGFVNFADPLSAAKAVSSLHNLPIGDRMLHVAFQMIRK</sequence>
<protein>
    <recommendedName>
        <fullName evidence="3">RRM domain-containing protein</fullName>
    </recommendedName>
</protein>
<reference evidence="4" key="1">
    <citation type="submission" date="2017-08" db="EMBL/GenBank/DDBJ databases">
        <authorList>
            <person name="Polle J.E."/>
            <person name="Barry K."/>
            <person name="Cushman J."/>
            <person name="Schmutz J."/>
            <person name="Tran D."/>
            <person name="Hathwaick L.T."/>
            <person name="Yim W.C."/>
            <person name="Jenkins J."/>
            <person name="Mckie-Krisberg Z.M."/>
            <person name="Prochnik S."/>
            <person name="Lindquist E."/>
            <person name="Dockter R.B."/>
            <person name="Adam C."/>
            <person name="Molina H."/>
            <person name="Bunkerborg J."/>
            <person name="Jin E."/>
            <person name="Buchheim M."/>
            <person name="Magnuson J."/>
        </authorList>
    </citation>
    <scope>NUCLEOTIDE SEQUENCE</scope>
    <source>
        <strain evidence="4">CCAP 19/18</strain>
    </source>
</reference>
<dbReference type="InterPro" id="IPR012677">
    <property type="entry name" value="Nucleotide-bd_a/b_plait_sf"/>
</dbReference>
<dbReference type="SUPFAM" id="SSF54928">
    <property type="entry name" value="RNA-binding domain, RBD"/>
    <property type="match status" value="1"/>
</dbReference>
<keyword evidence="1 2" id="KW-0694">RNA-binding</keyword>
<keyword evidence="5" id="KW-1185">Reference proteome</keyword>
<feature type="non-terminal residue" evidence="4">
    <location>
        <position position="1"/>
    </location>
</feature>
<organism evidence="4 5">
    <name type="scientific">Dunaliella salina</name>
    <name type="common">Green alga</name>
    <name type="synonym">Protococcus salinus</name>
    <dbReference type="NCBI Taxonomy" id="3046"/>
    <lineage>
        <taxon>Eukaryota</taxon>
        <taxon>Viridiplantae</taxon>
        <taxon>Chlorophyta</taxon>
        <taxon>core chlorophytes</taxon>
        <taxon>Chlorophyceae</taxon>
        <taxon>CS clade</taxon>
        <taxon>Chlamydomonadales</taxon>
        <taxon>Dunaliellaceae</taxon>
        <taxon>Dunaliella</taxon>
    </lineage>
</organism>
<dbReference type="Pfam" id="PF00076">
    <property type="entry name" value="RRM_1"/>
    <property type="match status" value="1"/>
</dbReference>
<evidence type="ECO:0000256" key="2">
    <source>
        <dbReference type="PROSITE-ProRule" id="PRU00176"/>
    </source>
</evidence>
<feature type="domain" description="RRM" evidence="3">
    <location>
        <begin position="86"/>
        <end position="163"/>
    </location>
</feature>
<evidence type="ECO:0000313" key="5">
    <source>
        <dbReference type="Proteomes" id="UP000815325"/>
    </source>
</evidence>
<accession>A0ABQ7GDB6</accession>
<dbReference type="InterPro" id="IPR035979">
    <property type="entry name" value="RBD_domain_sf"/>
</dbReference>
<comment type="caution">
    <text evidence="4">The sequence shown here is derived from an EMBL/GenBank/DDBJ whole genome shotgun (WGS) entry which is preliminary data.</text>
</comment>
<proteinExistence type="predicted"/>
<evidence type="ECO:0000313" key="4">
    <source>
        <dbReference type="EMBL" id="KAF5832591.1"/>
    </source>
</evidence>
<dbReference type="PROSITE" id="PS50102">
    <property type="entry name" value="RRM"/>
    <property type="match status" value="1"/>
</dbReference>
<dbReference type="PANTHER" id="PTHR10352">
    <property type="entry name" value="EUKARYOTIC TRANSLATION INITIATION FACTOR 3 SUBUNIT G"/>
    <property type="match status" value="1"/>
</dbReference>
<dbReference type="Gene3D" id="3.30.70.330">
    <property type="match status" value="1"/>
</dbReference>
<evidence type="ECO:0000256" key="1">
    <source>
        <dbReference type="ARBA" id="ARBA00022884"/>
    </source>
</evidence>
<dbReference type="SMART" id="SM00360">
    <property type="entry name" value="RRM"/>
    <property type="match status" value="1"/>
</dbReference>
<dbReference type="InterPro" id="IPR000504">
    <property type="entry name" value="RRM_dom"/>
</dbReference>
<dbReference type="EMBL" id="MU069862">
    <property type="protein sequence ID" value="KAF5832591.1"/>
    <property type="molecule type" value="Genomic_DNA"/>
</dbReference>
<gene>
    <name evidence="4" type="ORF">DUNSADRAFT_11463</name>
</gene>